<proteinExistence type="predicted"/>
<sequence length="50" mass="5622">MAPGWSGPTSGLEHPAYSREEAPQASFDALQKRVRQLEEDAPSWEHMEPN</sequence>
<dbReference type="AlphaFoldDB" id="A0A7J0CBF6"/>
<evidence type="ECO:0000256" key="1">
    <source>
        <dbReference type="SAM" id="MobiDB-lite"/>
    </source>
</evidence>
<protein>
    <submittedName>
        <fullName evidence="2">Uncharacterized protein</fullName>
    </submittedName>
</protein>
<dbReference type="EMBL" id="BLWC01000001">
    <property type="protein sequence ID" value="GFM99860.1"/>
    <property type="molecule type" value="Genomic_DNA"/>
</dbReference>
<name>A0A7J0CBF6_9ACTN</name>
<accession>A0A7J0CBF6</accession>
<keyword evidence="3" id="KW-1185">Reference proteome</keyword>
<reference evidence="2 3" key="1">
    <citation type="submission" date="2020-05" db="EMBL/GenBank/DDBJ databases">
        <title>Whole genome shotgun sequence of Streptomyces fulvorobeus NBRC 15897.</title>
        <authorList>
            <person name="Komaki H."/>
            <person name="Tamura T."/>
        </authorList>
    </citation>
    <scope>NUCLEOTIDE SEQUENCE [LARGE SCALE GENOMIC DNA]</scope>
    <source>
        <strain evidence="2 3">NBRC 15897</strain>
    </source>
</reference>
<feature type="region of interest" description="Disordered" evidence="1">
    <location>
        <begin position="1"/>
        <end position="26"/>
    </location>
</feature>
<comment type="caution">
    <text evidence="2">The sequence shown here is derived from an EMBL/GenBank/DDBJ whole genome shotgun (WGS) entry which is preliminary data.</text>
</comment>
<dbReference type="Proteomes" id="UP000498980">
    <property type="component" value="Unassembled WGS sequence"/>
</dbReference>
<evidence type="ECO:0000313" key="3">
    <source>
        <dbReference type="Proteomes" id="UP000498980"/>
    </source>
</evidence>
<organism evidence="2 3">
    <name type="scientific">Streptomyces fulvorobeus</name>
    <dbReference type="NCBI Taxonomy" id="284028"/>
    <lineage>
        <taxon>Bacteria</taxon>
        <taxon>Bacillati</taxon>
        <taxon>Actinomycetota</taxon>
        <taxon>Actinomycetes</taxon>
        <taxon>Kitasatosporales</taxon>
        <taxon>Streptomycetaceae</taxon>
        <taxon>Streptomyces</taxon>
    </lineage>
</organism>
<evidence type="ECO:0000313" key="2">
    <source>
        <dbReference type="EMBL" id="GFM99860.1"/>
    </source>
</evidence>
<gene>
    <name evidence="2" type="ORF">Sfulv_46710</name>
</gene>